<comment type="caution">
    <text evidence="19">The sequence shown here is derived from an EMBL/GenBank/DDBJ whole genome shotgun (WGS) entry which is preliminary data.</text>
</comment>
<dbReference type="FunFam" id="1.20.1640.10:FF:000010">
    <property type="entry name" value="NPC intracellular cholesterol transporter 1"/>
    <property type="match status" value="1"/>
</dbReference>
<proteinExistence type="inferred from homology"/>
<organism evidence="19 20">
    <name type="scientific">Mugilogobius chulae</name>
    <name type="common">yellowstripe goby</name>
    <dbReference type="NCBI Taxonomy" id="88201"/>
    <lineage>
        <taxon>Eukaryota</taxon>
        <taxon>Metazoa</taxon>
        <taxon>Chordata</taxon>
        <taxon>Craniata</taxon>
        <taxon>Vertebrata</taxon>
        <taxon>Euteleostomi</taxon>
        <taxon>Actinopterygii</taxon>
        <taxon>Neopterygii</taxon>
        <taxon>Teleostei</taxon>
        <taxon>Neoteleostei</taxon>
        <taxon>Acanthomorphata</taxon>
        <taxon>Gobiaria</taxon>
        <taxon>Gobiiformes</taxon>
        <taxon>Gobioidei</taxon>
        <taxon>Gobiidae</taxon>
        <taxon>Gobionellinae</taxon>
        <taxon>Mugilogobius</taxon>
    </lineage>
</organism>
<dbReference type="PANTHER" id="PTHR45727:SF3">
    <property type="entry name" value="NPC1-LIKE INTRACELLULAR CHOLESTEROL TRANSPORTER 1"/>
    <property type="match status" value="1"/>
</dbReference>
<dbReference type="Pfam" id="PF16414">
    <property type="entry name" value="NPC1_N"/>
    <property type="match status" value="1"/>
</dbReference>
<comment type="subcellular location">
    <subcellularLocation>
        <location evidence="1">Endomembrane system</location>
        <topology evidence="1">Multi-pass membrane protein</topology>
    </subcellularLocation>
</comment>
<dbReference type="GO" id="GO:0005886">
    <property type="term" value="C:plasma membrane"/>
    <property type="evidence" value="ECO:0007669"/>
    <property type="project" value="TreeGrafter"/>
</dbReference>
<evidence type="ECO:0000313" key="20">
    <source>
        <dbReference type="Proteomes" id="UP001460270"/>
    </source>
</evidence>
<feature type="transmembrane region" description="Helical" evidence="16">
    <location>
        <begin position="1062"/>
        <end position="1082"/>
    </location>
</feature>
<feature type="chain" id="PRO_5043474745" description="SSD domain-containing protein" evidence="17">
    <location>
        <begin position="20"/>
        <end position="1275"/>
    </location>
</feature>
<keyword evidence="8" id="KW-0443">Lipid metabolism</keyword>
<evidence type="ECO:0000259" key="18">
    <source>
        <dbReference type="PROSITE" id="PS50156"/>
    </source>
</evidence>
<feature type="transmembrane region" description="Helical" evidence="16">
    <location>
        <begin position="706"/>
        <end position="729"/>
    </location>
</feature>
<evidence type="ECO:0000256" key="4">
    <source>
        <dbReference type="ARBA" id="ARBA00022548"/>
    </source>
</evidence>
<dbReference type="GO" id="GO:0012505">
    <property type="term" value="C:endomembrane system"/>
    <property type="evidence" value="ECO:0007669"/>
    <property type="project" value="UniProtKB-SubCell"/>
</dbReference>
<evidence type="ECO:0000256" key="11">
    <source>
        <dbReference type="ARBA" id="ARBA00023166"/>
    </source>
</evidence>
<keyword evidence="11" id="KW-1207">Sterol metabolism</keyword>
<keyword evidence="20" id="KW-1185">Reference proteome</keyword>
<sequence length="1275" mass="141256">MARVAALFTLLCCLILTEAQHEPGQCAFYDECGRNPTLNGTLIRPIVPCLNPSPARLLSGEHYKKLANVCPMLDRGEGNTYACCSIAQLISLETSFTLSKAVLIRCPSCSDNFATVHCINTCSPDQSQYVNVTRVMNITNLGVTREAVVAYQSYLSTNFAEGAFQSCKNVRIPATGGFAISTMCGRYGAKLCTAQRWYDFQGDSSNGLAPLDIDFRLIPGKDSGSLPSGIVAYNGTSLKCNQDTPTGGKACSCQDCQEACPVVPGPEPPAGPFRVFGMDGFLLISIVLLCLLMLAYLLFLFVSCYVRSKKPKSPKKDLNSNDVSQRRIHPSEVTCADKNSLIAHAFLSSIFQSWGKLMASYPLTVLLISAAAVAGFAAGLMHIELTTDPVELWSAPNSRARQEKDFHDSNFGPFFRTNQLILTAPQRKGHLYDSLLFGPYNFSGIVSKDLVIELLELQTKIRDIEFFSEDLNRTASLKDVCFAPLNPVNPKTTDCAVNSLPQYFQNSVDNINAKVNMTELGVTKEVDWRDHLIYCVNSPLSFKDITDLGMSCMADYGAPVFPFLAVGGYNNDDYTNAEALIMTFSLNNFPRTDPRFKVAMQWETEFLKIVQEYQNNPKTNFTFAYMAERSLEDEINRTTAEDIPIFMISYAVIFVYIAVALGEYSSCKRLLVDSKFLVGLGGILVVGCSVLASMGFYSWVGIPSSLVILQVVPFLVLAVGADNIFIFVLEYQRDVRRPGEKREEQIGRVLGNVAPSMLLCSLSESVCFFLGALSTMPAVKSFALYAALAVLMDFILQMTSFVALLSLDARRQDKNRCELLCCVTVKFYAPVLLNSVTRIIVMLLFIFLFCASLFLMFNVTVGLDQELAMPQGSYMLTYFEYLYKYFEVGVPVYFVTKKGFNFTTVQGMNAVCSSVGCDQFSLTQKIQYATDHPELSYIAIPSNSWVDDFVTGGFLCPRKCMKTPPDGVLRPNVEEFNKYLPSFLGIDPTCNVQKASRFMAYHTPLTNSQEFTAALLRARELADNITKGMRKVPGTSPDFEVFPYTVTNVFYEQYLTIVPEGLFNISLCLLPTFVVCCLLLGLDLRSGLLNLITIVMIVVDTVGVMTLWSIDYNAVALINLVTAVGISVEFVSHMTRSFALSTKLTHVERAKEATANMGSAVFAGVAMTNLPGILVLAFAKAQLIQIFFFRLNLVITLLGMAHGLVFLPVLLSYFGPGVNKAVLLQQQMAREREQQVDNMKQVYDNISFEDHETKPQQNGTKPKTLTHQETKEDQF</sequence>
<gene>
    <name evidence="19" type="ORF">WMY93_004762</name>
</gene>
<feature type="transmembrane region" description="Helical" evidence="16">
    <location>
        <begin position="1088"/>
        <end position="1108"/>
    </location>
</feature>
<dbReference type="GO" id="GO:0030299">
    <property type="term" value="P:intestinal cholesterol absorption"/>
    <property type="evidence" value="ECO:0007669"/>
    <property type="project" value="TreeGrafter"/>
</dbReference>
<dbReference type="PANTHER" id="PTHR45727">
    <property type="entry name" value="NPC INTRACELLULAR CHOLESTEROL TRANSPORTER 1"/>
    <property type="match status" value="1"/>
</dbReference>
<keyword evidence="9 16" id="KW-0472">Membrane</keyword>
<dbReference type="SUPFAM" id="SSF82866">
    <property type="entry name" value="Multidrug efflux transporter AcrB transmembrane domain"/>
    <property type="match status" value="2"/>
</dbReference>
<dbReference type="FunFam" id="1.20.1640.10:FF:000008">
    <property type="entry name" value="NPC intracellular cholesterol transporter 1"/>
    <property type="match status" value="1"/>
</dbReference>
<accession>A0AAW0Q066</accession>
<evidence type="ECO:0000256" key="1">
    <source>
        <dbReference type="ARBA" id="ARBA00004127"/>
    </source>
</evidence>
<dbReference type="PROSITE" id="PS50156">
    <property type="entry name" value="SSD"/>
    <property type="match status" value="1"/>
</dbReference>
<dbReference type="Gene3D" id="1.20.1640.10">
    <property type="entry name" value="Multidrug efflux transporter AcrB transmembrane domain"/>
    <property type="match status" value="2"/>
</dbReference>
<evidence type="ECO:0000256" key="3">
    <source>
        <dbReference type="ARBA" id="ARBA00022448"/>
    </source>
</evidence>
<dbReference type="AlphaFoldDB" id="A0AAW0Q066"/>
<feature type="transmembrane region" description="Helical" evidence="16">
    <location>
        <begin position="1155"/>
        <end position="1179"/>
    </location>
</feature>
<keyword evidence="13" id="KW-0753">Steroid metabolism</keyword>
<feature type="transmembrane region" description="Helical" evidence="16">
    <location>
        <begin position="281"/>
        <end position="306"/>
    </location>
</feature>
<evidence type="ECO:0000256" key="8">
    <source>
        <dbReference type="ARBA" id="ARBA00023098"/>
    </source>
</evidence>
<feature type="domain" description="SSD" evidence="18">
    <location>
        <begin position="642"/>
        <end position="807"/>
    </location>
</feature>
<dbReference type="GO" id="GO:0030301">
    <property type="term" value="P:cholesterol transport"/>
    <property type="evidence" value="ECO:0007669"/>
    <property type="project" value="UniProtKB-ARBA"/>
</dbReference>
<dbReference type="GO" id="GO:0008203">
    <property type="term" value="P:cholesterol metabolic process"/>
    <property type="evidence" value="ECO:0007669"/>
    <property type="project" value="UniProtKB-KW"/>
</dbReference>
<name>A0AAW0Q066_9GOBI</name>
<evidence type="ECO:0000256" key="10">
    <source>
        <dbReference type="ARBA" id="ARBA00023157"/>
    </source>
</evidence>
<keyword evidence="6 17" id="KW-0732">Signal</keyword>
<evidence type="ECO:0000256" key="5">
    <source>
        <dbReference type="ARBA" id="ARBA00022692"/>
    </source>
</evidence>
<dbReference type="EMBL" id="JBBPFD010000003">
    <property type="protein sequence ID" value="KAK7933866.1"/>
    <property type="molecule type" value="Genomic_DNA"/>
</dbReference>
<feature type="transmembrane region" description="Helical" evidence="16">
    <location>
        <begin position="749"/>
        <end position="776"/>
    </location>
</feature>
<keyword evidence="4" id="KW-0153">Cholesterol metabolism</keyword>
<feature type="transmembrane region" description="Helical" evidence="16">
    <location>
        <begin position="839"/>
        <end position="861"/>
    </location>
</feature>
<comment type="similarity">
    <text evidence="2">Belongs to the patched family.</text>
</comment>
<dbReference type="GO" id="GO:0015485">
    <property type="term" value="F:cholesterol binding"/>
    <property type="evidence" value="ECO:0007669"/>
    <property type="project" value="TreeGrafter"/>
</dbReference>
<dbReference type="InterPro" id="IPR000731">
    <property type="entry name" value="SSD"/>
</dbReference>
<feature type="region of interest" description="Disordered" evidence="15">
    <location>
        <begin position="1247"/>
        <end position="1275"/>
    </location>
</feature>
<feature type="signal peptide" evidence="17">
    <location>
        <begin position="1"/>
        <end position="19"/>
    </location>
</feature>
<dbReference type="Pfam" id="PF22314">
    <property type="entry name" value="NPC1_MLD"/>
    <property type="match status" value="1"/>
</dbReference>
<keyword evidence="12" id="KW-0325">Glycoprotein</keyword>
<keyword evidence="3" id="KW-0813">Transport</keyword>
<feature type="compositionally biased region" description="Polar residues" evidence="15">
    <location>
        <begin position="1255"/>
        <end position="1265"/>
    </location>
</feature>
<feature type="transmembrane region" description="Helical" evidence="16">
    <location>
        <begin position="643"/>
        <end position="664"/>
    </location>
</feature>
<evidence type="ECO:0000256" key="13">
    <source>
        <dbReference type="ARBA" id="ARBA00023221"/>
    </source>
</evidence>
<feature type="compositionally biased region" description="Basic and acidic residues" evidence="15">
    <location>
        <begin position="1266"/>
        <end position="1275"/>
    </location>
</feature>
<evidence type="ECO:0000256" key="14">
    <source>
        <dbReference type="ARBA" id="ARBA00034049"/>
    </source>
</evidence>
<dbReference type="InterPro" id="IPR053956">
    <property type="entry name" value="NPC1_MLD"/>
</dbReference>
<evidence type="ECO:0000256" key="9">
    <source>
        <dbReference type="ARBA" id="ARBA00023136"/>
    </source>
</evidence>
<dbReference type="Proteomes" id="UP001460270">
    <property type="component" value="Unassembled WGS sequence"/>
</dbReference>
<feature type="transmembrane region" description="Helical" evidence="16">
    <location>
        <begin position="361"/>
        <end position="381"/>
    </location>
</feature>
<keyword evidence="10" id="KW-1015">Disulfide bond</keyword>
<dbReference type="InterPro" id="IPR032190">
    <property type="entry name" value="NPC1_N"/>
</dbReference>
<evidence type="ECO:0000256" key="16">
    <source>
        <dbReference type="SAM" id="Phobius"/>
    </source>
</evidence>
<comment type="catalytic activity">
    <reaction evidence="14">
        <text>cholesterol(in) = cholesterol(out)</text>
        <dbReference type="Rhea" id="RHEA:39747"/>
        <dbReference type="ChEBI" id="CHEBI:16113"/>
    </reaction>
</comment>
<keyword evidence="7 16" id="KW-1133">Transmembrane helix</keyword>
<dbReference type="Pfam" id="PF12349">
    <property type="entry name" value="Sterol-sensing"/>
    <property type="match status" value="1"/>
</dbReference>
<keyword evidence="5 16" id="KW-0812">Transmembrane</keyword>
<evidence type="ECO:0000256" key="15">
    <source>
        <dbReference type="SAM" id="MobiDB-lite"/>
    </source>
</evidence>
<feature type="transmembrane region" description="Helical" evidence="16">
    <location>
        <begin position="782"/>
        <end position="805"/>
    </location>
</feature>
<protein>
    <recommendedName>
        <fullName evidence="18">SSD domain-containing protein</fullName>
    </recommendedName>
</protein>
<evidence type="ECO:0000256" key="12">
    <source>
        <dbReference type="ARBA" id="ARBA00023180"/>
    </source>
</evidence>
<evidence type="ECO:0000256" key="6">
    <source>
        <dbReference type="ARBA" id="ARBA00022729"/>
    </source>
</evidence>
<dbReference type="GO" id="GO:0042632">
    <property type="term" value="P:cholesterol homeostasis"/>
    <property type="evidence" value="ECO:0007669"/>
    <property type="project" value="TreeGrafter"/>
</dbReference>
<evidence type="ECO:0000256" key="7">
    <source>
        <dbReference type="ARBA" id="ARBA00022989"/>
    </source>
</evidence>
<reference evidence="20" key="1">
    <citation type="submission" date="2024-04" db="EMBL/GenBank/DDBJ databases">
        <title>Salinicola lusitanus LLJ914,a marine bacterium isolated from the Okinawa Trough.</title>
        <authorList>
            <person name="Li J."/>
        </authorList>
    </citation>
    <scope>NUCLEOTIDE SEQUENCE [LARGE SCALE GENOMIC DNA]</scope>
</reference>
<feature type="transmembrane region" description="Helical" evidence="16">
    <location>
        <begin position="1191"/>
        <end position="1214"/>
    </location>
</feature>
<feature type="transmembrane region" description="Helical" evidence="16">
    <location>
        <begin position="1115"/>
        <end position="1135"/>
    </location>
</feature>
<evidence type="ECO:0000256" key="2">
    <source>
        <dbReference type="ARBA" id="ARBA00005585"/>
    </source>
</evidence>
<evidence type="ECO:0000256" key="17">
    <source>
        <dbReference type="SAM" id="SignalP"/>
    </source>
</evidence>
<evidence type="ECO:0000313" key="19">
    <source>
        <dbReference type="EMBL" id="KAK7933866.1"/>
    </source>
</evidence>
<feature type="transmembrane region" description="Helical" evidence="16">
    <location>
        <begin position="676"/>
        <end position="700"/>
    </location>
</feature>
<dbReference type="InterPro" id="IPR053958">
    <property type="entry name" value="HMGCR/SNAP/NPC1-like_SSD"/>
</dbReference>